<reference evidence="1 2" key="1">
    <citation type="journal article" date="2019" name="Sci. Rep.">
        <title>Orb-weaving spider Araneus ventricosus genome elucidates the spidroin gene catalogue.</title>
        <authorList>
            <person name="Kono N."/>
            <person name="Nakamura H."/>
            <person name="Ohtoshi R."/>
            <person name="Moran D.A.P."/>
            <person name="Shinohara A."/>
            <person name="Yoshida Y."/>
            <person name="Fujiwara M."/>
            <person name="Mori M."/>
            <person name="Tomita M."/>
            <person name="Arakawa K."/>
        </authorList>
    </citation>
    <scope>NUCLEOTIDE SEQUENCE [LARGE SCALE GENOMIC DNA]</scope>
</reference>
<sequence>MDKTLHINCEQHVICRYSARTAGSRLIPAIKQHRRGSQLGKVTTWEPLILFAPRLSPLTSLVKLDQMGLVTTAIVPVYPAKKNLQKI</sequence>
<dbReference type="AlphaFoldDB" id="A0A4Y2JLM3"/>
<proteinExistence type="predicted"/>
<evidence type="ECO:0000313" key="1">
    <source>
        <dbReference type="EMBL" id="GBM90864.1"/>
    </source>
</evidence>
<comment type="caution">
    <text evidence="1">The sequence shown here is derived from an EMBL/GenBank/DDBJ whole genome shotgun (WGS) entry which is preliminary data.</text>
</comment>
<keyword evidence="2" id="KW-1185">Reference proteome</keyword>
<name>A0A4Y2JLM3_ARAVE</name>
<evidence type="ECO:0000313" key="2">
    <source>
        <dbReference type="Proteomes" id="UP000499080"/>
    </source>
</evidence>
<protein>
    <submittedName>
        <fullName evidence="1">Uncharacterized protein</fullName>
    </submittedName>
</protein>
<dbReference type="EMBL" id="BGPR01003657">
    <property type="protein sequence ID" value="GBM90864.1"/>
    <property type="molecule type" value="Genomic_DNA"/>
</dbReference>
<dbReference type="Proteomes" id="UP000499080">
    <property type="component" value="Unassembled WGS sequence"/>
</dbReference>
<accession>A0A4Y2JLM3</accession>
<organism evidence="1 2">
    <name type="scientific">Araneus ventricosus</name>
    <name type="common">Orbweaver spider</name>
    <name type="synonym">Epeira ventricosa</name>
    <dbReference type="NCBI Taxonomy" id="182803"/>
    <lineage>
        <taxon>Eukaryota</taxon>
        <taxon>Metazoa</taxon>
        <taxon>Ecdysozoa</taxon>
        <taxon>Arthropoda</taxon>
        <taxon>Chelicerata</taxon>
        <taxon>Arachnida</taxon>
        <taxon>Araneae</taxon>
        <taxon>Araneomorphae</taxon>
        <taxon>Entelegynae</taxon>
        <taxon>Araneoidea</taxon>
        <taxon>Araneidae</taxon>
        <taxon>Araneus</taxon>
    </lineage>
</organism>
<gene>
    <name evidence="1" type="ORF">AVEN_49827_1</name>
</gene>